<dbReference type="InterPro" id="IPR001844">
    <property type="entry name" value="Cpn60/GroEL"/>
</dbReference>
<dbReference type="NCBIfam" id="NF009487">
    <property type="entry name" value="PRK12849.1"/>
    <property type="match status" value="1"/>
</dbReference>
<dbReference type="Gene3D" id="3.30.260.10">
    <property type="entry name" value="TCP-1-like chaperonin intermediate domain"/>
    <property type="match status" value="1"/>
</dbReference>
<dbReference type="SUPFAM" id="SSF54849">
    <property type="entry name" value="GroEL-intermediate domain like"/>
    <property type="match status" value="1"/>
</dbReference>
<dbReference type="PANTHER" id="PTHR45633">
    <property type="entry name" value="60 KDA HEAT SHOCK PROTEIN, MITOCHONDRIAL"/>
    <property type="match status" value="1"/>
</dbReference>
<dbReference type="PRINTS" id="PR00298">
    <property type="entry name" value="CHAPERONIN60"/>
</dbReference>
<sequence length="572" mass="59858">MAQAQTGVSMGSRENMLVGINALTDAVATTLGPRELKHGLSAESTFYFNDPQQSAAAQWVLEVATTMSAIVGDGTTTTAILTRTMYAQSLLALAQGHDPQSLKTGIDRAVDAVVKALRKLSHPVQEPKEIARVATMAAGADASLSAIIDRAMAQVGPEGAIAVGESGEQETTLEIVTGMRFDRGYRSPYFITDVDRREVVFDFTYILLIDGRLSEGPALMPVLNQVVQTGQSLLVIAEDIDGEALATLVVQKLTGQAKVCAVKAPGFGDRRKAMLADIAILTGGQVISGTTALMNASFAELGQARRVIVDVDNTSLIEGRGPVRAIEARIAELDTAIAQSRSDYDIEKIRERRAKLVTGVAVIHCGTASEADMKNTRALLDDVLNAIEAAKEEGTVPGGGVALIRAQAALDGLPMNNEAEQAGVEVVRQALEEPCGWIASNVGVDRAVALDTIKSAHGAHGLNAATHRYENLTRAGIVDLTKAVRIALETAASAAWLLLTDDRVLTQSKPIVGPAGPSAAPSATASHVEVPSCRACGKPMRPGEKFCTSCGAKAVLADSTVAPGAGAVRAQE</sequence>
<dbReference type="RefSeq" id="WP_115434053.1">
    <property type="nucleotide sequence ID" value="NZ_CP031337.1"/>
</dbReference>
<dbReference type="PROSITE" id="PS00296">
    <property type="entry name" value="CHAPERONINS_CPN60"/>
    <property type="match status" value="1"/>
</dbReference>
<evidence type="ECO:0000256" key="1">
    <source>
        <dbReference type="ARBA" id="ARBA00006607"/>
    </source>
</evidence>
<proteinExistence type="inferred from homology"/>
<keyword evidence="4" id="KW-0143">Chaperone</keyword>
<dbReference type="Proteomes" id="UP000254537">
    <property type="component" value="Chromosome"/>
</dbReference>
<dbReference type="GO" id="GO:0005524">
    <property type="term" value="F:ATP binding"/>
    <property type="evidence" value="ECO:0007669"/>
    <property type="project" value="UniProtKB-KW"/>
</dbReference>
<dbReference type="NCBIfam" id="NF009489">
    <property type="entry name" value="PRK12851.1"/>
    <property type="match status" value="1"/>
</dbReference>
<comment type="similarity">
    <text evidence="1 6">Belongs to the chaperonin (HSP60) family.</text>
</comment>
<accession>A0A345Y871</accession>
<organism evidence="8 9">
    <name type="scientific">Crenobacter cavernae</name>
    <dbReference type="NCBI Taxonomy" id="2290923"/>
    <lineage>
        <taxon>Bacteria</taxon>
        <taxon>Pseudomonadati</taxon>
        <taxon>Pseudomonadota</taxon>
        <taxon>Betaproteobacteria</taxon>
        <taxon>Neisseriales</taxon>
        <taxon>Neisseriaceae</taxon>
        <taxon>Crenobacter</taxon>
    </lineage>
</organism>
<reference evidence="8 9" key="1">
    <citation type="submission" date="2018-07" db="EMBL/GenBank/DDBJ databases">
        <title>Crenobacter cavernae sp. nov., isolated from a karst cave.</title>
        <authorList>
            <person name="Zhu H."/>
        </authorList>
    </citation>
    <scope>NUCLEOTIDE SEQUENCE [LARGE SCALE GENOMIC DNA]</scope>
    <source>
        <strain evidence="8 9">K1W11S-77</strain>
    </source>
</reference>
<dbReference type="InterPro" id="IPR027413">
    <property type="entry name" value="GROEL-like_equatorial_sf"/>
</dbReference>
<dbReference type="EMBL" id="CP031337">
    <property type="protein sequence ID" value="AXK40123.1"/>
    <property type="molecule type" value="Genomic_DNA"/>
</dbReference>
<dbReference type="AlphaFoldDB" id="A0A345Y871"/>
<comment type="function">
    <text evidence="7">Together with its co-chaperonin GroES, plays an essential role in assisting protein folding. The GroEL-GroES system forms a nano-cage that allows encapsulation of the non-native substrate proteins and provides a physical environment optimized to promote and accelerate protein folding.</text>
</comment>
<dbReference type="GO" id="GO:0016853">
    <property type="term" value="F:isomerase activity"/>
    <property type="evidence" value="ECO:0007669"/>
    <property type="project" value="UniProtKB-KW"/>
</dbReference>
<dbReference type="InterPro" id="IPR027409">
    <property type="entry name" value="GroEL-like_apical_dom_sf"/>
</dbReference>
<gene>
    <name evidence="8" type="ORF">DWG20_12075</name>
</gene>
<dbReference type="Gene3D" id="3.50.7.10">
    <property type="entry name" value="GroEL"/>
    <property type="match status" value="1"/>
</dbReference>
<evidence type="ECO:0000256" key="6">
    <source>
        <dbReference type="RuleBase" id="RU000418"/>
    </source>
</evidence>
<keyword evidence="5" id="KW-0413">Isomerase</keyword>
<evidence type="ECO:0000256" key="4">
    <source>
        <dbReference type="ARBA" id="ARBA00023186"/>
    </source>
</evidence>
<dbReference type="GO" id="GO:0140662">
    <property type="term" value="F:ATP-dependent protein folding chaperone"/>
    <property type="evidence" value="ECO:0007669"/>
    <property type="project" value="InterPro"/>
</dbReference>
<evidence type="ECO:0000313" key="9">
    <source>
        <dbReference type="Proteomes" id="UP000254537"/>
    </source>
</evidence>
<evidence type="ECO:0000313" key="8">
    <source>
        <dbReference type="EMBL" id="AXK40123.1"/>
    </source>
</evidence>
<evidence type="ECO:0000256" key="5">
    <source>
        <dbReference type="ARBA" id="ARBA00023235"/>
    </source>
</evidence>
<name>A0A345Y871_9NEIS</name>
<dbReference type="KEGG" id="ccah:DWG20_12075"/>
<protein>
    <recommendedName>
        <fullName evidence="7">60 kDa chaperonin</fullName>
    </recommendedName>
</protein>
<dbReference type="SUPFAM" id="SSF52029">
    <property type="entry name" value="GroEL apical domain-like"/>
    <property type="match status" value="1"/>
</dbReference>
<comment type="subunit">
    <text evidence="7">Forms a cylinder of 14 subunits composed of two heptameric rings stacked back-to-back. Interacts with the co-chaperonin GroES.</text>
</comment>
<dbReference type="FunFam" id="3.50.7.10:FF:000001">
    <property type="entry name" value="60 kDa chaperonin"/>
    <property type="match status" value="1"/>
</dbReference>
<evidence type="ECO:0000256" key="3">
    <source>
        <dbReference type="ARBA" id="ARBA00022840"/>
    </source>
</evidence>
<keyword evidence="3" id="KW-0067">ATP-binding</keyword>
<dbReference type="InterPro" id="IPR027410">
    <property type="entry name" value="TCP-1-like_intermed_sf"/>
</dbReference>
<evidence type="ECO:0000256" key="2">
    <source>
        <dbReference type="ARBA" id="ARBA00022741"/>
    </source>
</evidence>
<evidence type="ECO:0000256" key="7">
    <source>
        <dbReference type="RuleBase" id="RU000419"/>
    </source>
</evidence>
<dbReference type="NCBIfam" id="NF009488">
    <property type="entry name" value="PRK12850.1"/>
    <property type="match status" value="1"/>
</dbReference>
<keyword evidence="2" id="KW-0547">Nucleotide-binding</keyword>
<dbReference type="Pfam" id="PF00118">
    <property type="entry name" value="Cpn60_TCP1"/>
    <property type="match status" value="1"/>
</dbReference>
<dbReference type="GO" id="GO:0042026">
    <property type="term" value="P:protein refolding"/>
    <property type="evidence" value="ECO:0007669"/>
    <property type="project" value="InterPro"/>
</dbReference>
<dbReference type="SUPFAM" id="SSF48592">
    <property type="entry name" value="GroEL equatorial domain-like"/>
    <property type="match status" value="1"/>
</dbReference>
<dbReference type="NCBIfam" id="NF000592">
    <property type="entry name" value="PRK00013.1"/>
    <property type="match status" value="1"/>
</dbReference>
<dbReference type="InterPro" id="IPR018370">
    <property type="entry name" value="Chaperonin_Cpn60_CS"/>
</dbReference>
<dbReference type="InterPro" id="IPR002423">
    <property type="entry name" value="Cpn60/GroEL/TCP-1"/>
</dbReference>
<dbReference type="Gene3D" id="1.10.560.10">
    <property type="entry name" value="GroEL-like equatorial domain"/>
    <property type="match status" value="1"/>
</dbReference>